<reference evidence="1 2" key="1">
    <citation type="submission" date="2018-06" db="EMBL/GenBank/DDBJ databases">
        <title>WGS assembly of Brassica rapa FPsc.</title>
        <authorList>
            <person name="Bowman J."/>
            <person name="Kohchi T."/>
            <person name="Yamato K."/>
            <person name="Jenkins J."/>
            <person name="Shu S."/>
            <person name="Ishizaki K."/>
            <person name="Yamaoka S."/>
            <person name="Nishihama R."/>
            <person name="Nakamura Y."/>
            <person name="Berger F."/>
            <person name="Adam C."/>
            <person name="Aki S."/>
            <person name="Althoff F."/>
            <person name="Araki T."/>
            <person name="Arteaga-Vazquez M."/>
            <person name="Balasubrmanian S."/>
            <person name="Bauer D."/>
            <person name="Boehm C."/>
            <person name="Briginshaw L."/>
            <person name="Caballero-Perez J."/>
            <person name="Catarino B."/>
            <person name="Chen F."/>
            <person name="Chiyoda S."/>
            <person name="Chovatia M."/>
            <person name="Davies K."/>
            <person name="Delmans M."/>
            <person name="Demura T."/>
            <person name="Dierschke T."/>
            <person name="Dolan L."/>
            <person name="Dorantes-Acosta A."/>
            <person name="Eklund D."/>
            <person name="Florent S."/>
            <person name="Flores-Sandoval E."/>
            <person name="Fujiyama A."/>
            <person name="Fukuzawa H."/>
            <person name="Galik B."/>
            <person name="Grimanelli D."/>
            <person name="Grimwood J."/>
            <person name="Grossniklaus U."/>
            <person name="Hamada T."/>
            <person name="Haseloff J."/>
            <person name="Hetherington A."/>
            <person name="Higo A."/>
            <person name="Hirakawa Y."/>
            <person name="Hundley H."/>
            <person name="Ikeda Y."/>
            <person name="Inoue K."/>
            <person name="Inoue S."/>
            <person name="Ishida S."/>
            <person name="Jia Q."/>
            <person name="Kakita M."/>
            <person name="Kanazawa T."/>
            <person name="Kawai Y."/>
            <person name="Kawashima T."/>
            <person name="Kennedy M."/>
            <person name="Kinose K."/>
            <person name="Kinoshita T."/>
            <person name="Kohara Y."/>
            <person name="Koide E."/>
            <person name="Komatsu K."/>
            <person name="Kopischke S."/>
            <person name="Kubo M."/>
            <person name="Kyozuka J."/>
            <person name="Lagercrantz U."/>
            <person name="Lin S."/>
            <person name="Lindquist E."/>
            <person name="Lipzen A."/>
            <person name="Lu C."/>
            <person name="Luna E."/>
            <person name="Martienssen R."/>
            <person name="Minamino N."/>
            <person name="Mizutani M."/>
            <person name="Mizutani M."/>
            <person name="Mochizuki N."/>
            <person name="Monte I."/>
            <person name="Mosher R."/>
            <person name="Nagasaki H."/>
            <person name="Nakagami H."/>
            <person name="Naramoto S."/>
            <person name="Nishitani K."/>
            <person name="Ohtani M."/>
            <person name="Okamoto T."/>
            <person name="Okumura M."/>
            <person name="Phillips J."/>
            <person name="Pollak B."/>
            <person name="Reinders A."/>
            <person name="Roevekamp M."/>
            <person name="Sano R."/>
            <person name="Sawa S."/>
            <person name="Schmid M."/>
            <person name="Shirakawa M."/>
            <person name="Solano R."/>
            <person name="Spunde A."/>
            <person name="Suetsugu N."/>
            <person name="Sugano S."/>
            <person name="Sugiyama A."/>
            <person name="Sun R."/>
            <person name="Suzuki Y."/>
            <person name="Takenaka M."/>
            <person name="Takezawa D."/>
            <person name="Tomogane H."/>
            <person name="Tsuzuki M."/>
            <person name="Ueda T."/>
            <person name="Umeda M."/>
            <person name="Ward J."/>
            <person name="Watanabe Y."/>
            <person name="Yazaki K."/>
            <person name="Yokoyama R."/>
            <person name="Yoshitake Y."/>
            <person name="Yotsui I."/>
            <person name="Zachgo S."/>
            <person name="Schmutz J."/>
        </authorList>
    </citation>
    <scope>NUCLEOTIDE SEQUENCE [LARGE SCALE GENOMIC DNA]</scope>
    <source>
        <strain evidence="2">cv. B-3</strain>
    </source>
</reference>
<dbReference type="Proteomes" id="UP000264353">
    <property type="component" value="Chromosome A9"/>
</dbReference>
<name>A0A397Y2I7_BRACM</name>
<proteinExistence type="predicted"/>
<gene>
    <name evidence="1" type="ORF">BRARA_I04368</name>
</gene>
<dbReference type="EMBL" id="CM010636">
    <property type="protein sequence ID" value="RID47802.1"/>
    <property type="molecule type" value="Genomic_DNA"/>
</dbReference>
<evidence type="ECO:0000313" key="1">
    <source>
        <dbReference type="EMBL" id="RID47802.1"/>
    </source>
</evidence>
<protein>
    <submittedName>
        <fullName evidence="1">Uncharacterized protein</fullName>
    </submittedName>
</protein>
<organism evidence="1 2">
    <name type="scientific">Brassica campestris</name>
    <name type="common">Field mustard</name>
    <dbReference type="NCBI Taxonomy" id="3711"/>
    <lineage>
        <taxon>Eukaryota</taxon>
        <taxon>Viridiplantae</taxon>
        <taxon>Streptophyta</taxon>
        <taxon>Embryophyta</taxon>
        <taxon>Tracheophyta</taxon>
        <taxon>Spermatophyta</taxon>
        <taxon>Magnoliopsida</taxon>
        <taxon>eudicotyledons</taxon>
        <taxon>Gunneridae</taxon>
        <taxon>Pentapetalae</taxon>
        <taxon>rosids</taxon>
        <taxon>malvids</taxon>
        <taxon>Brassicales</taxon>
        <taxon>Brassicaceae</taxon>
        <taxon>Brassiceae</taxon>
        <taxon>Brassica</taxon>
    </lineage>
</organism>
<dbReference type="AlphaFoldDB" id="A0A397Y2I7"/>
<evidence type="ECO:0000313" key="2">
    <source>
        <dbReference type="Proteomes" id="UP000264353"/>
    </source>
</evidence>
<sequence>MQRRENQENRGICCRLVRFVVNKDSESDIRIYVKLSKEKIQRITLLILSTRSEKERVIMLANGSNKMINEKGRGLTNESSFKTPVFFKIEDCKRSHWEPLSNDIDKKSDAFIQSRLTKMRKSL</sequence>
<accession>A0A397Y2I7</accession>